<feature type="transmembrane region" description="Helical" evidence="1">
    <location>
        <begin position="63"/>
        <end position="82"/>
    </location>
</feature>
<keyword evidence="1" id="KW-1133">Transmembrane helix</keyword>
<name>A0ABX1HWG0_9VIBR</name>
<feature type="transmembrane region" description="Helical" evidence="1">
    <location>
        <begin position="21"/>
        <end position="43"/>
    </location>
</feature>
<keyword evidence="1" id="KW-0472">Membrane</keyword>
<evidence type="ECO:0000256" key="1">
    <source>
        <dbReference type="SAM" id="Phobius"/>
    </source>
</evidence>
<dbReference type="RefSeq" id="WP_193447682.1">
    <property type="nucleotide sequence ID" value="NZ_SHOE01000009.1"/>
</dbReference>
<dbReference type="Proteomes" id="UP000778757">
    <property type="component" value="Unassembled WGS sequence"/>
</dbReference>
<comment type="caution">
    <text evidence="2">The sequence shown here is derived from an EMBL/GenBank/DDBJ whole genome shotgun (WGS) entry which is preliminary data.</text>
</comment>
<evidence type="ECO:0000313" key="2">
    <source>
        <dbReference type="EMBL" id="NKJ68219.1"/>
    </source>
</evidence>
<proteinExistence type="predicted"/>
<sequence length="166" mass="18820">MIKELISSISGNVRERASSPLLGSYTIAAVIVNWKALVVLFTSERSGGQLVEEVSSVVPSLEISIGYPMAIALAISLGYPTLRAMVSTFNTYSRLLEIKAEYKLEDLKESLDLKRDPIENLIKHINEHDYYEKIGYHDLKRLVDYLPDEESLLIKRDKFNSNNQLE</sequence>
<reference evidence="2 3" key="1">
    <citation type="journal article" date="2019" name="Curr. Microbiol.">
        <title>Vibrio chemaguriensis sp. nov., from Sundarbans, Bay of Bengal.</title>
        <authorList>
            <person name="Ghosh A."/>
            <person name="Bhadury P."/>
        </authorList>
    </citation>
    <scope>NUCLEOTIDE SEQUENCE [LARGE SCALE GENOMIC DNA]</scope>
    <source>
        <strain evidence="2 3">Iso1</strain>
    </source>
</reference>
<dbReference type="EMBL" id="SHOE01000009">
    <property type="protein sequence ID" value="NKJ68219.1"/>
    <property type="molecule type" value="Genomic_DNA"/>
</dbReference>
<protein>
    <submittedName>
        <fullName evidence="2">Uncharacterized protein</fullName>
    </submittedName>
</protein>
<keyword evidence="3" id="KW-1185">Reference proteome</keyword>
<gene>
    <name evidence="2" type="ORF">EX191_10500</name>
</gene>
<accession>A0ABX1HWG0</accession>
<keyword evidence="1" id="KW-0812">Transmembrane</keyword>
<evidence type="ECO:0000313" key="3">
    <source>
        <dbReference type="Proteomes" id="UP000778757"/>
    </source>
</evidence>
<organism evidence="2 3">
    <name type="scientific">Vibrio chemaguriensis</name>
    <dbReference type="NCBI Taxonomy" id="2527672"/>
    <lineage>
        <taxon>Bacteria</taxon>
        <taxon>Pseudomonadati</taxon>
        <taxon>Pseudomonadota</taxon>
        <taxon>Gammaproteobacteria</taxon>
        <taxon>Vibrionales</taxon>
        <taxon>Vibrionaceae</taxon>
        <taxon>Vibrio</taxon>
    </lineage>
</organism>